<dbReference type="AlphaFoldDB" id="X1UJU0"/>
<gene>
    <name evidence="1" type="ORF">S12H4_56538</name>
</gene>
<protein>
    <submittedName>
        <fullName evidence="1">Uncharacterized protein</fullName>
    </submittedName>
</protein>
<name>X1UJU0_9ZZZZ</name>
<sequence>MKRKVLTLRGTEKVILDELGPTPIQIFSYEDNDLTKGWQIKEAYVWLSSMRLDFGSGTGQFLMQSALHTDTGLNYGAWGEWGAFDNRIIGWNNQSANERAGNFASNTGSSFITQTKMLVDPDHVICRDLFLSSQINRLLG</sequence>
<dbReference type="EMBL" id="BARW01036427">
    <property type="protein sequence ID" value="GAJ17784.1"/>
    <property type="molecule type" value="Genomic_DNA"/>
</dbReference>
<accession>X1UJU0</accession>
<proteinExistence type="predicted"/>
<evidence type="ECO:0000313" key="1">
    <source>
        <dbReference type="EMBL" id="GAJ17784.1"/>
    </source>
</evidence>
<reference evidence="1" key="1">
    <citation type="journal article" date="2014" name="Front. Microbiol.">
        <title>High frequency of phylogenetically diverse reductive dehalogenase-homologous genes in deep subseafloor sedimentary metagenomes.</title>
        <authorList>
            <person name="Kawai M."/>
            <person name="Futagami T."/>
            <person name="Toyoda A."/>
            <person name="Takaki Y."/>
            <person name="Nishi S."/>
            <person name="Hori S."/>
            <person name="Arai W."/>
            <person name="Tsubouchi T."/>
            <person name="Morono Y."/>
            <person name="Uchiyama I."/>
            <person name="Ito T."/>
            <person name="Fujiyama A."/>
            <person name="Inagaki F."/>
            <person name="Takami H."/>
        </authorList>
    </citation>
    <scope>NUCLEOTIDE SEQUENCE</scope>
    <source>
        <strain evidence="1">Expedition CK06-06</strain>
    </source>
</reference>
<feature type="non-terminal residue" evidence="1">
    <location>
        <position position="140"/>
    </location>
</feature>
<comment type="caution">
    <text evidence="1">The sequence shown here is derived from an EMBL/GenBank/DDBJ whole genome shotgun (WGS) entry which is preliminary data.</text>
</comment>
<organism evidence="1">
    <name type="scientific">marine sediment metagenome</name>
    <dbReference type="NCBI Taxonomy" id="412755"/>
    <lineage>
        <taxon>unclassified sequences</taxon>
        <taxon>metagenomes</taxon>
        <taxon>ecological metagenomes</taxon>
    </lineage>
</organism>